<reference evidence="3" key="3">
    <citation type="submission" date="2020-10" db="UniProtKB">
        <authorList>
            <consortium name="WormBaseParasite"/>
        </authorList>
    </citation>
    <scope>IDENTIFICATION</scope>
</reference>
<reference evidence="1" key="2">
    <citation type="submission" date="2014-06" db="EMBL/GenBank/DDBJ databases">
        <authorList>
            <person name="Aslett M."/>
        </authorList>
    </citation>
    <scope>NUCLEOTIDE SEQUENCE</scope>
</reference>
<organism evidence="1">
    <name type="scientific">Echinococcus granulosus</name>
    <name type="common">Hydatid tapeworm</name>
    <dbReference type="NCBI Taxonomy" id="6210"/>
    <lineage>
        <taxon>Eukaryota</taxon>
        <taxon>Metazoa</taxon>
        <taxon>Spiralia</taxon>
        <taxon>Lophotrochozoa</taxon>
        <taxon>Platyhelminthes</taxon>
        <taxon>Cestoda</taxon>
        <taxon>Eucestoda</taxon>
        <taxon>Cyclophyllidea</taxon>
        <taxon>Taeniidae</taxon>
        <taxon>Echinococcus</taxon>
        <taxon>Echinococcus granulosus group</taxon>
    </lineage>
</organism>
<dbReference type="AlphaFoldDB" id="A0A068WDQ9"/>
<proteinExistence type="predicted"/>
<sequence length="152" mass="16870">MCVHCAVSNHSFAVSNSRYCAGCCRAFSTFLPPSLSRLGLCTVGVAWVRAYDTCGGNRYTLVIRERSSLHVTISCAIFRALSIVTQFVDIQMCCVRACEHKWARRVACSWITSYTLLTIPGGDHDRSLPLNSVGTIERPRYWPIPLPSLQPA</sequence>
<reference evidence="1 2" key="1">
    <citation type="journal article" date="2013" name="Nature">
        <title>The genomes of four tapeworm species reveal adaptations to parasitism.</title>
        <authorList>
            <person name="Tsai I.J."/>
            <person name="Zarowiecki M."/>
            <person name="Holroyd N."/>
            <person name="Garciarrubio A."/>
            <person name="Sanchez-Flores A."/>
            <person name="Brooks K.L."/>
            <person name="Tracey A."/>
            <person name="Bobes R.J."/>
            <person name="Fragoso G."/>
            <person name="Sciutto E."/>
            <person name="Aslett M."/>
            <person name="Beasley H."/>
            <person name="Bennett H.M."/>
            <person name="Cai J."/>
            <person name="Camicia F."/>
            <person name="Clark R."/>
            <person name="Cucher M."/>
            <person name="De Silva N."/>
            <person name="Day T.A."/>
            <person name="Deplazes P."/>
            <person name="Estrada K."/>
            <person name="Fernandez C."/>
            <person name="Holland P.W."/>
            <person name="Hou J."/>
            <person name="Hu S."/>
            <person name="Huckvale T."/>
            <person name="Hung S.S."/>
            <person name="Kamenetzky L."/>
            <person name="Keane J.A."/>
            <person name="Kiss F."/>
            <person name="Koziol U."/>
            <person name="Lambert O."/>
            <person name="Liu K."/>
            <person name="Luo X."/>
            <person name="Luo Y."/>
            <person name="Macchiaroli N."/>
            <person name="Nichol S."/>
            <person name="Paps J."/>
            <person name="Parkinson J."/>
            <person name="Pouchkina-Stantcheva N."/>
            <person name="Riddiford N."/>
            <person name="Rosenzvit M."/>
            <person name="Salinas G."/>
            <person name="Wasmuth J.D."/>
            <person name="Zamanian M."/>
            <person name="Zheng Y."/>
            <person name="Cai X."/>
            <person name="Soberon X."/>
            <person name="Olson P.D."/>
            <person name="Laclette J.P."/>
            <person name="Brehm K."/>
            <person name="Berriman M."/>
            <person name="Garciarrubio A."/>
            <person name="Bobes R.J."/>
            <person name="Fragoso G."/>
            <person name="Sanchez-Flores A."/>
            <person name="Estrada K."/>
            <person name="Cevallos M.A."/>
            <person name="Morett E."/>
            <person name="Gonzalez V."/>
            <person name="Portillo T."/>
            <person name="Ochoa-Leyva A."/>
            <person name="Jose M.V."/>
            <person name="Sciutto E."/>
            <person name="Landa A."/>
            <person name="Jimenez L."/>
            <person name="Valdes V."/>
            <person name="Carrero J.C."/>
            <person name="Larralde C."/>
            <person name="Morales-Montor J."/>
            <person name="Limon-Lason J."/>
            <person name="Soberon X."/>
            <person name="Laclette J.P."/>
        </authorList>
    </citation>
    <scope>NUCLEOTIDE SEQUENCE [LARGE SCALE GENOMIC DNA]</scope>
</reference>
<gene>
    <name evidence="1" type="ORF">EgrG_002017400</name>
</gene>
<name>A0A068WDQ9_ECHGR</name>
<dbReference type="EMBL" id="LK028576">
    <property type="protein sequence ID" value="CDS15765.1"/>
    <property type="molecule type" value="Genomic_DNA"/>
</dbReference>
<evidence type="ECO:0000313" key="2">
    <source>
        <dbReference type="Proteomes" id="UP000492820"/>
    </source>
</evidence>
<evidence type="ECO:0000313" key="1">
    <source>
        <dbReference type="EMBL" id="CDS15765.1"/>
    </source>
</evidence>
<accession>A0A068WDQ9</accession>
<evidence type="ECO:0000313" key="3">
    <source>
        <dbReference type="WBParaSite" id="EgrG_002017400"/>
    </source>
</evidence>
<protein>
    <submittedName>
        <fullName evidence="3">Secreted protein</fullName>
    </submittedName>
</protein>
<dbReference type="WBParaSite" id="EgrG_002017400">
    <property type="protein sequence ID" value="EgrG_002017400"/>
    <property type="gene ID" value="EgrG_002017400"/>
</dbReference>
<dbReference type="Proteomes" id="UP000492820">
    <property type="component" value="Unassembled WGS sequence"/>
</dbReference>